<proteinExistence type="predicted"/>
<dbReference type="Proteomes" id="UP000633365">
    <property type="component" value="Unassembled WGS sequence"/>
</dbReference>
<evidence type="ECO:0000313" key="3">
    <source>
        <dbReference type="Proteomes" id="UP000633365"/>
    </source>
</evidence>
<sequence length="294" mass="33529">MNFSEEFGFAPAKEIQVTDLDAKTRNRLFNIFHSSVERTGQSGYIYEYLSDKLGYVIGFRDSDKVKKRFLNQTDDSNWYDAYDIITFFFELIFHMNEYQFLEYYGRAPFNTKYSFLENVEKQINQVLEGEKSGYRMVKYRLVAITGEEEIQSIKDSLSNPFGAVSTHMQKALELYSDRDNPDYVNSIKESISAVESMCCVITGAKGKQATLGQTIKKLEENGVTIHPSQQKAFSELYGFTNDAGGIRHGKKEYTNILSEDALYMLVTCSAFINYLKVKYEPLLSGTGAENNADA</sequence>
<organism evidence="2 3">
    <name type="scientific">Ruminococcus difficilis</name>
    <dbReference type="NCBI Taxonomy" id="2763069"/>
    <lineage>
        <taxon>Bacteria</taxon>
        <taxon>Bacillati</taxon>
        <taxon>Bacillota</taxon>
        <taxon>Clostridia</taxon>
        <taxon>Eubacteriales</taxon>
        <taxon>Oscillospiraceae</taxon>
        <taxon>Ruminococcus</taxon>
    </lineage>
</organism>
<evidence type="ECO:0000259" key="1">
    <source>
        <dbReference type="Pfam" id="PF18863"/>
    </source>
</evidence>
<gene>
    <name evidence="2" type="ORF">JKK62_01915</name>
</gene>
<accession>A0A934TZ87</accession>
<dbReference type="EMBL" id="JAEQMG010000035">
    <property type="protein sequence ID" value="MBK6087415.1"/>
    <property type="molecule type" value="Genomic_DNA"/>
</dbReference>
<comment type="caution">
    <text evidence="2">The sequence shown here is derived from an EMBL/GenBank/DDBJ whole genome shotgun (WGS) entry which is preliminary data.</text>
</comment>
<protein>
    <recommendedName>
        <fullName evidence="1">HEPN AbiJ-N-terminal domain-containing protein</fullName>
    </recommendedName>
</protein>
<keyword evidence="3" id="KW-1185">Reference proteome</keyword>
<dbReference type="InterPro" id="IPR049503">
    <property type="entry name" value="AbiJ_NTD4"/>
</dbReference>
<dbReference type="AlphaFoldDB" id="A0A934TZ87"/>
<feature type="domain" description="HEPN AbiJ-N-terminal" evidence="1">
    <location>
        <begin position="1"/>
        <end position="158"/>
    </location>
</feature>
<evidence type="ECO:0000313" key="2">
    <source>
        <dbReference type="EMBL" id="MBK6087415.1"/>
    </source>
</evidence>
<reference evidence="2" key="1">
    <citation type="submission" date="2021-01" db="EMBL/GenBank/DDBJ databases">
        <title>Genome public.</title>
        <authorList>
            <person name="Liu C."/>
            <person name="Sun Q."/>
        </authorList>
    </citation>
    <scope>NUCLEOTIDE SEQUENCE</scope>
    <source>
        <strain evidence="2">M6</strain>
    </source>
</reference>
<name>A0A934TZ87_9FIRM</name>
<dbReference type="RefSeq" id="WP_201426720.1">
    <property type="nucleotide sequence ID" value="NZ_JAEQMG010000035.1"/>
</dbReference>
<dbReference type="Pfam" id="PF18863">
    <property type="entry name" value="AbiJ_NTD4"/>
    <property type="match status" value="1"/>
</dbReference>